<accession>I1CP14</accession>
<evidence type="ECO:0000313" key="2">
    <source>
        <dbReference type="Proteomes" id="UP000009138"/>
    </source>
</evidence>
<keyword evidence="2" id="KW-1185">Reference proteome</keyword>
<reference evidence="1 2" key="1">
    <citation type="journal article" date="2009" name="PLoS Genet.">
        <title>Genomic analysis of the basal lineage fungus Rhizopus oryzae reveals a whole-genome duplication.</title>
        <authorList>
            <person name="Ma L.-J."/>
            <person name="Ibrahim A.S."/>
            <person name="Skory C."/>
            <person name="Grabherr M.G."/>
            <person name="Burger G."/>
            <person name="Butler M."/>
            <person name="Elias M."/>
            <person name="Idnurm A."/>
            <person name="Lang B.F."/>
            <person name="Sone T."/>
            <person name="Abe A."/>
            <person name="Calvo S.E."/>
            <person name="Corrochano L.M."/>
            <person name="Engels R."/>
            <person name="Fu J."/>
            <person name="Hansberg W."/>
            <person name="Kim J.-M."/>
            <person name="Kodira C.D."/>
            <person name="Koehrsen M.J."/>
            <person name="Liu B."/>
            <person name="Miranda-Saavedra D."/>
            <person name="O'Leary S."/>
            <person name="Ortiz-Castellanos L."/>
            <person name="Poulter R."/>
            <person name="Rodriguez-Romero J."/>
            <person name="Ruiz-Herrera J."/>
            <person name="Shen Y.-Q."/>
            <person name="Zeng Q."/>
            <person name="Galagan J."/>
            <person name="Birren B.W."/>
            <person name="Cuomo C.A."/>
            <person name="Wickes B.L."/>
        </authorList>
    </citation>
    <scope>NUCLEOTIDE SEQUENCE [LARGE SCALE GENOMIC DNA]</scope>
    <source>
        <strain evidence="2">RA 99-880 / ATCC MYA-4621 / FGSC 9543 / NRRL 43880</strain>
    </source>
</reference>
<name>I1CP14_RHIO9</name>
<dbReference type="eggNOG" id="ENOG502RASR">
    <property type="taxonomic scope" value="Eukaryota"/>
</dbReference>
<dbReference type="RefSeq" id="XP_067525590.1">
    <property type="nucleotide sequence ID" value="XM_067669489.1"/>
</dbReference>
<sequence>MDKVPEESKKAFMKNLKIVKNNAKGIPSDVYQHIDQVMEPDSDPCASSSHNINNITVKGNYYHINHEDRKETKEVDFKQKWIEFLADAEQNKNFHRYRKMKMQLKPYEASGALDVKSYIRSLVAASDIDEFEKNIKDKALVEGQEKTCRCIKNISVLSMMKKNEYAPYFVPGEDGLESMTVQLKKMGQKTDKRKIYKADGIIRLEAYKDLEVLILETAGAFGHEDHAKTAFDNSKGMFALLAMLKTIADRYKHASVEEFSKLKLYFVQPSGKWY</sequence>
<dbReference type="OrthoDB" id="2275967at2759"/>
<organism evidence="1 2">
    <name type="scientific">Rhizopus delemar (strain RA 99-880 / ATCC MYA-4621 / FGSC 9543 / NRRL 43880)</name>
    <name type="common">Mucormycosis agent</name>
    <name type="synonym">Rhizopus arrhizus var. delemar</name>
    <dbReference type="NCBI Taxonomy" id="246409"/>
    <lineage>
        <taxon>Eukaryota</taxon>
        <taxon>Fungi</taxon>
        <taxon>Fungi incertae sedis</taxon>
        <taxon>Mucoromycota</taxon>
        <taxon>Mucoromycotina</taxon>
        <taxon>Mucoromycetes</taxon>
        <taxon>Mucorales</taxon>
        <taxon>Mucorineae</taxon>
        <taxon>Rhizopodaceae</taxon>
        <taxon>Rhizopus</taxon>
    </lineage>
</organism>
<evidence type="ECO:0000313" key="1">
    <source>
        <dbReference type="EMBL" id="EIE90194.1"/>
    </source>
</evidence>
<dbReference type="VEuPathDB" id="FungiDB:RO3G_14905"/>
<dbReference type="AlphaFoldDB" id="I1CP14"/>
<proteinExistence type="predicted"/>
<dbReference type="GeneID" id="93621870"/>
<dbReference type="Proteomes" id="UP000009138">
    <property type="component" value="Unassembled WGS sequence"/>
</dbReference>
<gene>
    <name evidence="1" type="ORF">RO3G_14905</name>
</gene>
<dbReference type="EMBL" id="CH476746">
    <property type="protein sequence ID" value="EIE90194.1"/>
    <property type="molecule type" value="Genomic_DNA"/>
</dbReference>
<protein>
    <submittedName>
        <fullName evidence="1">Uncharacterized protein</fullName>
    </submittedName>
</protein>
<dbReference type="InParanoid" id="I1CP14"/>